<evidence type="ECO:0000313" key="3">
    <source>
        <dbReference type="EMBL" id="CAF1583491.1"/>
    </source>
</evidence>
<evidence type="ECO:0000313" key="2">
    <source>
        <dbReference type="EMBL" id="CAF1316982.1"/>
    </source>
</evidence>
<dbReference type="Gene3D" id="3.30.1380.10">
    <property type="match status" value="1"/>
</dbReference>
<dbReference type="PANTHER" id="PTHR34385">
    <property type="entry name" value="D-ALANYL-D-ALANINE CARBOXYPEPTIDASE"/>
    <property type="match status" value="1"/>
</dbReference>
<dbReference type="SUPFAM" id="SSF55166">
    <property type="entry name" value="Hedgehog/DD-peptidase"/>
    <property type="match status" value="1"/>
</dbReference>
<dbReference type="GO" id="GO:0006508">
    <property type="term" value="P:proteolysis"/>
    <property type="evidence" value="ECO:0007669"/>
    <property type="project" value="InterPro"/>
</dbReference>
<sequence length="289" mass="30221">MQTLWKIITKHDINTYLLIFEPVIALAPTICTAQNVIGTCISTASCSGKSVPGYCPGAADIQCCIPQGSTCTPNGKSGICISTVYCAGTSVSGYCPGAANIQCCVASDGGSSGSAAELCGSYAGATVMSITGNNNVIYSVVKIRLEHLSNPAIYSNLPTESDNTMTTSTACAFDKMATAAKQAGVTITIASGFRTVARQKYFWDCYQTQACNNGNLAAQPGTSNHGRGVALDLNTDCGGQTGSTPNCDGSEVYQWLKNNGHKYGFKRTVQSEPWHWEYVGAGATPSSFT</sequence>
<reference evidence="2" key="1">
    <citation type="submission" date="2021-02" db="EMBL/GenBank/DDBJ databases">
        <authorList>
            <person name="Nowell W R."/>
        </authorList>
    </citation>
    <scope>NUCLEOTIDE SEQUENCE</scope>
</reference>
<organism evidence="2 4">
    <name type="scientific">Rotaria sordida</name>
    <dbReference type="NCBI Taxonomy" id="392033"/>
    <lineage>
        <taxon>Eukaryota</taxon>
        <taxon>Metazoa</taxon>
        <taxon>Spiralia</taxon>
        <taxon>Gnathifera</taxon>
        <taxon>Rotifera</taxon>
        <taxon>Eurotatoria</taxon>
        <taxon>Bdelloidea</taxon>
        <taxon>Philodinida</taxon>
        <taxon>Philodinidae</taxon>
        <taxon>Rotaria</taxon>
    </lineage>
</organism>
<proteinExistence type="predicted"/>
<dbReference type="PANTHER" id="PTHR34385:SF1">
    <property type="entry name" value="PEPTIDOGLYCAN L-ALANYL-D-GLUTAMATE ENDOPEPTIDASE CWLK"/>
    <property type="match status" value="1"/>
</dbReference>
<dbReference type="Proteomes" id="UP000663870">
    <property type="component" value="Unassembled WGS sequence"/>
</dbReference>
<dbReference type="Pfam" id="PF02557">
    <property type="entry name" value="VanY"/>
    <property type="match status" value="1"/>
</dbReference>
<dbReference type="Proteomes" id="UP000663854">
    <property type="component" value="Unassembled WGS sequence"/>
</dbReference>
<evidence type="ECO:0000313" key="4">
    <source>
        <dbReference type="Proteomes" id="UP000663854"/>
    </source>
</evidence>
<keyword evidence="5" id="KW-1185">Reference proteome</keyword>
<name>A0A815EN07_9BILA</name>
<dbReference type="EMBL" id="CAJNOH010002938">
    <property type="protein sequence ID" value="CAF1316982.1"/>
    <property type="molecule type" value="Genomic_DNA"/>
</dbReference>
<feature type="domain" description="D-alanyl-D-alanine carboxypeptidase-like core" evidence="1">
    <location>
        <begin position="164"/>
        <end position="280"/>
    </location>
</feature>
<dbReference type="InterPro" id="IPR052179">
    <property type="entry name" value="DD-CPase-like"/>
</dbReference>
<dbReference type="AlphaFoldDB" id="A0A815EN07"/>
<evidence type="ECO:0000313" key="5">
    <source>
        <dbReference type="Proteomes" id="UP000663870"/>
    </source>
</evidence>
<comment type="caution">
    <text evidence="2">The sequence shown here is derived from an EMBL/GenBank/DDBJ whole genome shotgun (WGS) entry which is preliminary data.</text>
</comment>
<dbReference type="InterPro" id="IPR003709">
    <property type="entry name" value="VanY-like_core_dom"/>
</dbReference>
<dbReference type="GO" id="GO:0008233">
    <property type="term" value="F:peptidase activity"/>
    <property type="evidence" value="ECO:0007669"/>
    <property type="project" value="InterPro"/>
</dbReference>
<evidence type="ECO:0000259" key="1">
    <source>
        <dbReference type="Pfam" id="PF02557"/>
    </source>
</evidence>
<accession>A0A815EN07</accession>
<dbReference type="CDD" id="cd14814">
    <property type="entry name" value="Peptidase_M15"/>
    <property type="match status" value="1"/>
</dbReference>
<dbReference type="InterPro" id="IPR009045">
    <property type="entry name" value="Zn_M74/Hedgehog-like"/>
</dbReference>
<gene>
    <name evidence="3" type="ORF">JXQ802_LOCUS46479</name>
    <name evidence="2" type="ORF">PYM288_LOCUS30713</name>
</gene>
<dbReference type="EMBL" id="CAJNOL010004216">
    <property type="protein sequence ID" value="CAF1583491.1"/>
    <property type="molecule type" value="Genomic_DNA"/>
</dbReference>
<protein>
    <recommendedName>
        <fullName evidence="1">D-alanyl-D-alanine carboxypeptidase-like core domain-containing protein</fullName>
    </recommendedName>
</protein>